<gene>
    <name evidence="6" type="ORF">ACEWY4_023053</name>
</gene>
<dbReference type="FunFam" id="2.60.120.650:FF:000018">
    <property type="entry name" value="HSPB1-associated protein 1 homolog"/>
    <property type="match status" value="1"/>
</dbReference>
<comment type="function">
    <text evidence="3">May play a role in cellular stress response.</text>
</comment>
<evidence type="ECO:0000256" key="2">
    <source>
        <dbReference type="ARBA" id="ARBA00022490"/>
    </source>
</evidence>
<accession>A0ABD1J1X0</accession>
<organism evidence="6 7">
    <name type="scientific">Coilia grayii</name>
    <name type="common">Gray's grenadier anchovy</name>
    <dbReference type="NCBI Taxonomy" id="363190"/>
    <lineage>
        <taxon>Eukaryota</taxon>
        <taxon>Metazoa</taxon>
        <taxon>Chordata</taxon>
        <taxon>Craniata</taxon>
        <taxon>Vertebrata</taxon>
        <taxon>Euteleostomi</taxon>
        <taxon>Actinopterygii</taxon>
        <taxon>Neopterygii</taxon>
        <taxon>Teleostei</taxon>
        <taxon>Clupei</taxon>
        <taxon>Clupeiformes</taxon>
        <taxon>Clupeoidei</taxon>
        <taxon>Engraulidae</taxon>
        <taxon>Coilinae</taxon>
        <taxon>Coilia</taxon>
    </lineage>
</organism>
<keyword evidence="7" id="KW-1185">Reference proteome</keyword>
<dbReference type="SUPFAM" id="SSF51197">
    <property type="entry name" value="Clavaminate synthase-like"/>
    <property type="match status" value="1"/>
</dbReference>
<dbReference type="InterPro" id="IPR003347">
    <property type="entry name" value="JmjC_dom"/>
</dbReference>
<dbReference type="PANTHER" id="PTHR12461">
    <property type="entry name" value="HYPOXIA-INDUCIBLE FACTOR 1 ALPHA INHIBITOR-RELATED"/>
    <property type="match status" value="1"/>
</dbReference>
<feature type="compositionally biased region" description="Basic and acidic residues" evidence="4">
    <location>
        <begin position="328"/>
        <end position="338"/>
    </location>
</feature>
<dbReference type="AlphaFoldDB" id="A0ABD1J1X0"/>
<feature type="region of interest" description="Disordered" evidence="4">
    <location>
        <begin position="314"/>
        <end position="414"/>
    </location>
</feature>
<keyword evidence="2" id="KW-0963">Cytoplasm</keyword>
<dbReference type="Pfam" id="PF13621">
    <property type="entry name" value="Cupin_8"/>
    <property type="match status" value="1"/>
</dbReference>
<protein>
    <recommendedName>
        <fullName evidence="5">JmjC domain-containing protein</fullName>
    </recommendedName>
</protein>
<sequence>MARKPFTPEEVRRIVERHKEPAVFRNMTDDWPASGWTAQHLSVCLEQKPVRFRIGKRKADKTPLFETQCEYVEATLGEFLAWTSHQAGLSVGPFSDYPLSDYWAYADYKYIAKLFQHKESMFEEVVWSDFGYPGRDGAASTLWVGTEGANTPCHLDTYGFNLVFQVEGRKRWHLFSPDDTSCLYPTRIPYEESSIFSQVNVLQPDLDRFPAFSRARAHVVTLQPGQVLFVPRHWWHYVESLDPITVSINSWIELEEDDEARVGEALTRTLVCALKTTPSLGNHDHWLNPTEDGVASHDENMQYLSLAVQACMRKRSEMEEEDSQQEGQDGHRALKRDSTGGIKTNYTKKEERKASSFIPPFGPHLIPVPHVGHGQALKDPTLKDTNLSRDHNPQCAPVSDPQSWTSEEGGHDGCGELRKRQEAEKGGHDGCGELRKRQEAAVLSEGPHKEGIPQASLSTTDLLECLVHPNVITLVSQLLLDRQRELSGS</sequence>
<dbReference type="InterPro" id="IPR041667">
    <property type="entry name" value="Cupin_8"/>
</dbReference>
<evidence type="ECO:0000313" key="6">
    <source>
        <dbReference type="EMBL" id="KAL2081200.1"/>
    </source>
</evidence>
<comment type="caution">
    <text evidence="6">The sequence shown here is derived from an EMBL/GenBank/DDBJ whole genome shotgun (WGS) entry which is preliminary data.</text>
</comment>
<evidence type="ECO:0000256" key="3">
    <source>
        <dbReference type="ARBA" id="ARBA00037342"/>
    </source>
</evidence>
<dbReference type="Gene3D" id="2.60.120.650">
    <property type="entry name" value="Cupin"/>
    <property type="match status" value="1"/>
</dbReference>
<evidence type="ECO:0000259" key="5">
    <source>
        <dbReference type="PROSITE" id="PS51184"/>
    </source>
</evidence>
<feature type="compositionally biased region" description="Basic and acidic residues" evidence="4">
    <location>
        <begin position="380"/>
        <end position="392"/>
    </location>
</feature>
<dbReference type="Proteomes" id="UP001591681">
    <property type="component" value="Unassembled WGS sequence"/>
</dbReference>
<name>A0ABD1J1X0_9TELE</name>
<evidence type="ECO:0000256" key="4">
    <source>
        <dbReference type="SAM" id="MobiDB-lite"/>
    </source>
</evidence>
<reference evidence="6 7" key="1">
    <citation type="submission" date="2024-09" db="EMBL/GenBank/DDBJ databases">
        <title>A chromosome-level genome assembly of Gray's grenadier anchovy, Coilia grayii.</title>
        <authorList>
            <person name="Fu Z."/>
        </authorList>
    </citation>
    <scope>NUCLEOTIDE SEQUENCE [LARGE SCALE GENOMIC DNA]</scope>
    <source>
        <strain evidence="6">G4</strain>
        <tissue evidence="6">Muscle</tissue>
    </source>
</reference>
<feature type="domain" description="JmjC" evidence="5">
    <location>
        <begin position="103"/>
        <end position="267"/>
    </location>
</feature>
<dbReference type="PANTHER" id="PTHR12461:SF43">
    <property type="entry name" value="HSPB1-ASSOCIATED PROTEIN 1"/>
    <property type="match status" value="1"/>
</dbReference>
<comment type="subcellular location">
    <subcellularLocation>
        <location evidence="1">Cytoplasm</location>
    </subcellularLocation>
</comment>
<evidence type="ECO:0000256" key="1">
    <source>
        <dbReference type="ARBA" id="ARBA00004496"/>
    </source>
</evidence>
<proteinExistence type="predicted"/>
<dbReference type="SMART" id="SM00558">
    <property type="entry name" value="JmjC"/>
    <property type="match status" value="1"/>
</dbReference>
<dbReference type="EMBL" id="JBHFQA010000020">
    <property type="protein sequence ID" value="KAL2081200.1"/>
    <property type="molecule type" value="Genomic_DNA"/>
</dbReference>
<dbReference type="GO" id="GO:0005737">
    <property type="term" value="C:cytoplasm"/>
    <property type="evidence" value="ECO:0007669"/>
    <property type="project" value="UniProtKB-SubCell"/>
</dbReference>
<evidence type="ECO:0000313" key="7">
    <source>
        <dbReference type="Proteomes" id="UP001591681"/>
    </source>
</evidence>
<dbReference type="PROSITE" id="PS51184">
    <property type="entry name" value="JMJC"/>
    <property type="match status" value="1"/>
</dbReference>